<sequence length="293" mass="29858">MTGDDHDDGLLRDPAGATAVLEADDRATDRRPRREARESTTRTRGTRSPAAQRAIERRRRRTVQRSTAELTGARDRSRGVWARLVGSPADALRRMPFAVLVVAILAVGLALTLWLSTTAAEDSYGLSDAREQNATLSAQRDALNKSYELANSAPELAKKAAQQGLIPSKDVARMVVGPDNRIRIVGDPAPASGAPAPALNEGTPRAVVPQPGSSTDGNTAAAPASGAVSGATDPAVAPAPNVLPGSGTATNTAPAASAATAPAPSAATAPAGTTPTTAGRQAQSGSTDSSVPR</sequence>
<protein>
    <recommendedName>
        <fullName evidence="5">Cell division protein FtsL</fullName>
    </recommendedName>
</protein>
<evidence type="ECO:0000256" key="1">
    <source>
        <dbReference type="SAM" id="MobiDB-lite"/>
    </source>
</evidence>
<feature type="compositionally biased region" description="Low complexity" evidence="1">
    <location>
        <begin position="220"/>
        <end position="231"/>
    </location>
</feature>
<comment type="caution">
    <text evidence="3">The sequence shown here is derived from an EMBL/GenBank/DDBJ whole genome shotgun (WGS) entry which is preliminary data.</text>
</comment>
<feature type="compositionally biased region" description="Polar residues" evidence="1">
    <location>
        <begin position="280"/>
        <end position="293"/>
    </location>
</feature>
<proteinExistence type="predicted"/>
<name>A0ABT1H5L6_9NOCA</name>
<evidence type="ECO:0008006" key="5">
    <source>
        <dbReference type="Google" id="ProtNLM"/>
    </source>
</evidence>
<dbReference type="Proteomes" id="UP001205740">
    <property type="component" value="Unassembled WGS sequence"/>
</dbReference>
<feature type="transmembrane region" description="Helical" evidence="2">
    <location>
        <begin position="97"/>
        <end position="115"/>
    </location>
</feature>
<organism evidence="3 4">
    <name type="scientific">Williamsia serinedens</name>
    <dbReference type="NCBI Taxonomy" id="391736"/>
    <lineage>
        <taxon>Bacteria</taxon>
        <taxon>Bacillati</taxon>
        <taxon>Actinomycetota</taxon>
        <taxon>Actinomycetes</taxon>
        <taxon>Mycobacteriales</taxon>
        <taxon>Nocardiaceae</taxon>
        <taxon>Williamsia</taxon>
    </lineage>
</organism>
<gene>
    <name evidence="3" type="ORF">LX12_003739</name>
</gene>
<feature type="region of interest" description="Disordered" evidence="1">
    <location>
        <begin position="1"/>
        <end position="72"/>
    </location>
</feature>
<accession>A0ABT1H5L6</accession>
<feature type="region of interest" description="Disordered" evidence="1">
    <location>
        <begin position="184"/>
        <end position="293"/>
    </location>
</feature>
<feature type="compositionally biased region" description="Low complexity" evidence="1">
    <location>
        <begin position="244"/>
        <end position="279"/>
    </location>
</feature>
<evidence type="ECO:0000313" key="4">
    <source>
        <dbReference type="Proteomes" id="UP001205740"/>
    </source>
</evidence>
<dbReference type="EMBL" id="JAMTCG010000007">
    <property type="protein sequence ID" value="MCP2162531.1"/>
    <property type="molecule type" value="Genomic_DNA"/>
</dbReference>
<reference evidence="3 4" key="1">
    <citation type="submission" date="2022-06" db="EMBL/GenBank/DDBJ databases">
        <title>Genomic Encyclopedia of Archaeal and Bacterial Type Strains, Phase II (KMG-II): from individual species to whole genera.</title>
        <authorList>
            <person name="Goeker M."/>
        </authorList>
    </citation>
    <scope>NUCLEOTIDE SEQUENCE [LARGE SCALE GENOMIC DNA]</scope>
    <source>
        <strain evidence="3 4">DSM 45037</strain>
    </source>
</reference>
<keyword evidence="2" id="KW-0812">Transmembrane</keyword>
<keyword evidence="2" id="KW-1133">Transmembrane helix</keyword>
<keyword evidence="4" id="KW-1185">Reference proteome</keyword>
<keyword evidence="2" id="KW-0472">Membrane</keyword>
<feature type="compositionally biased region" description="Basic and acidic residues" evidence="1">
    <location>
        <begin position="23"/>
        <end position="41"/>
    </location>
</feature>
<feature type="compositionally biased region" description="Low complexity" evidence="1">
    <location>
        <begin position="42"/>
        <end position="53"/>
    </location>
</feature>
<dbReference type="RefSeq" id="WP_253656094.1">
    <property type="nucleotide sequence ID" value="NZ_BAAAOE010000002.1"/>
</dbReference>
<evidence type="ECO:0000256" key="2">
    <source>
        <dbReference type="SAM" id="Phobius"/>
    </source>
</evidence>
<evidence type="ECO:0000313" key="3">
    <source>
        <dbReference type="EMBL" id="MCP2162531.1"/>
    </source>
</evidence>
<feature type="compositionally biased region" description="Low complexity" evidence="1">
    <location>
        <begin position="188"/>
        <end position="198"/>
    </location>
</feature>